<sequence length="449" mass="48221">MKRANRFLVLAMVLVLAIALVGCKKSNSNAASGQVELKVLNYFDMTSANASGEVAQVWEAFEKANPDIKVIREDLFNEPFHNKVEAYAAAGQLPDVIYAWPSGRSTTLHTQHLLKDLKSLIAKDGLAANTLPGALDPNAQGAGYLAILPRAITSSHAFYINNEVLKAAGLTPAKTYSELKAQVPVLKAQGYETVIMANQDDWVMQSCFFSLVAGRFGGAGWEQKILSGQAKFTDPDFVNALTFIKTLYDDGVISRASLTTDYGSGIGQFATNKGAYYIDGDWRIGAFITDSSTGQALIDPARQANFQVTVFPDIEGAKLNKSSSGILGTGWGINANIPADSAKEDAAWRLVKWLSGKEIQTWLLQTGGIATPTRTDINASSLKLEPLQIQGSQLGGQYTTTTVVIDGVFAGEVYTPINEGLQAIGLGSQTPQQVAQAAQRAFDAWKAKQ</sequence>
<dbReference type="InterPro" id="IPR006059">
    <property type="entry name" value="SBP"/>
</dbReference>
<reference evidence="3 4" key="2">
    <citation type="journal article" date="2011" name="ISME J.">
        <title>RNA-seq reveals cooperative metabolic interactions between two termite-gut spirochete species in co-culture.</title>
        <authorList>
            <person name="Rosenthal A.Z."/>
            <person name="Matson E.G."/>
            <person name="Eldar A."/>
            <person name="Leadbetter J.R."/>
        </authorList>
    </citation>
    <scope>NUCLEOTIDE SEQUENCE [LARGE SCALE GENOMIC DNA]</scope>
    <source>
        <strain evidence="4">ATCC BAA-888 / DSM 13862 / ZAS-9</strain>
    </source>
</reference>
<accession>F5Y8A9</accession>
<dbReference type="Gene3D" id="3.40.190.10">
    <property type="entry name" value="Periplasmic binding protein-like II"/>
    <property type="match status" value="2"/>
</dbReference>
<proteinExistence type="inferred from homology"/>
<dbReference type="HOGENOM" id="CLU_031285_12_0_12"/>
<dbReference type="eggNOG" id="COG1653">
    <property type="taxonomic scope" value="Bacteria"/>
</dbReference>
<reference evidence="4" key="1">
    <citation type="submission" date="2009-12" db="EMBL/GenBank/DDBJ databases">
        <title>Complete sequence of Treponema azotonutricium strain ZAS-9.</title>
        <authorList>
            <person name="Tetu S.G."/>
            <person name="Matson E."/>
            <person name="Ren Q."/>
            <person name="Seshadri R."/>
            <person name="Elbourne L."/>
            <person name="Hassan K.A."/>
            <person name="Durkin A."/>
            <person name="Radune D."/>
            <person name="Mohamoud Y."/>
            <person name="Shay R."/>
            <person name="Jin S."/>
            <person name="Zhang X."/>
            <person name="Lucey K."/>
            <person name="Ballor N.R."/>
            <person name="Ottesen E."/>
            <person name="Rosenthal R."/>
            <person name="Allen A."/>
            <person name="Leadbetter J.R."/>
            <person name="Paulsen I.T."/>
        </authorList>
    </citation>
    <scope>NUCLEOTIDE SEQUENCE [LARGE SCALE GENOMIC DNA]</scope>
    <source>
        <strain evidence="4">ATCC BAA-888 / DSM 13862 / ZAS-9</strain>
    </source>
</reference>
<dbReference type="AlphaFoldDB" id="F5Y8A9"/>
<comment type="subcellular location">
    <subcellularLocation>
        <location evidence="1">Periplasm</location>
    </subcellularLocation>
</comment>
<dbReference type="EMBL" id="CP001841">
    <property type="protein sequence ID" value="AEF80383.1"/>
    <property type="molecule type" value="Genomic_DNA"/>
</dbReference>
<dbReference type="Pfam" id="PF01547">
    <property type="entry name" value="SBP_bac_1"/>
    <property type="match status" value="1"/>
</dbReference>
<gene>
    <name evidence="3" type="ordered locus">TREAZ_0973</name>
</gene>
<dbReference type="STRING" id="545695.TREAZ_0973"/>
<evidence type="ECO:0000313" key="4">
    <source>
        <dbReference type="Proteomes" id="UP000009222"/>
    </source>
</evidence>
<dbReference type="RefSeq" id="WP_015711012.1">
    <property type="nucleotide sequence ID" value="NC_015577.1"/>
</dbReference>
<dbReference type="InterPro" id="IPR050490">
    <property type="entry name" value="Bact_solute-bd_prot1"/>
</dbReference>
<dbReference type="PANTHER" id="PTHR43649:SF12">
    <property type="entry name" value="DIACETYLCHITOBIOSE BINDING PROTEIN DASA"/>
    <property type="match status" value="1"/>
</dbReference>
<protein>
    <submittedName>
        <fullName evidence="3">Putative bacterial extracellular solute-binding protein</fullName>
    </submittedName>
</protein>
<dbReference type="PANTHER" id="PTHR43649">
    <property type="entry name" value="ARABINOSE-BINDING PROTEIN-RELATED"/>
    <property type="match status" value="1"/>
</dbReference>
<dbReference type="SUPFAM" id="SSF53850">
    <property type="entry name" value="Periplasmic binding protein-like II"/>
    <property type="match status" value="1"/>
</dbReference>
<dbReference type="GO" id="GO:0042597">
    <property type="term" value="C:periplasmic space"/>
    <property type="evidence" value="ECO:0007669"/>
    <property type="project" value="UniProtKB-SubCell"/>
</dbReference>
<dbReference type="OrthoDB" id="9798191at2"/>
<comment type="similarity">
    <text evidence="2">Belongs to the bacterial solute-binding protein 1 family.</text>
</comment>
<evidence type="ECO:0000313" key="3">
    <source>
        <dbReference type="EMBL" id="AEF80383.1"/>
    </source>
</evidence>
<name>F5Y8A9_LEAAZ</name>
<organism evidence="3 4">
    <name type="scientific">Leadbettera azotonutricia (strain ATCC BAA-888 / DSM 13862 / ZAS-9)</name>
    <name type="common">Treponema azotonutricium</name>
    <dbReference type="NCBI Taxonomy" id="545695"/>
    <lineage>
        <taxon>Bacteria</taxon>
        <taxon>Pseudomonadati</taxon>
        <taxon>Spirochaetota</taxon>
        <taxon>Spirochaetia</taxon>
        <taxon>Spirochaetales</taxon>
        <taxon>Breznakiellaceae</taxon>
        <taxon>Leadbettera</taxon>
    </lineage>
</organism>
<dbReference type="InParanoid" id="F5Y8A9"/>
<evidence type="ECO:0000256" key="2">
    <source>
        <dbReference type="ARBA" id="ARBA00008520"/>
    </source>
</evidence>
<evidence type="ECO:0000256" key="1">
    <source>
        <dbReference type="ARBA" id="ARBA00004418"/>
    </source>
</evidence>
<dbReference type="PROSITE" id="PS51257">
    <property type="entry name" value="PROKAR_LIPOPROTEIN"/>
    <property type="match status" value="1"/>
</dbReference>
<dbReference type="Proteomes" id="UP000009222">
    <property type="component" value="Chromosome"/>
</dbReference>
<keyword evidence="4" id="KW-1185">Reference proteome</keyword>
<dbReference type="KEGG" id="taz:TREAZ_0973"/>